<dbReference type="SUPFAM" id="SSF48371">
    <property type="entry name" value="ARM repeat"/>
    <property type="match status" value="1"/>
</dbReference>
<dbReference type="RefSeq" id="WP_025278287.1">
    <property type="nucleotide sequence ID" value="NZ_CP007034.1"/>
</dbReference>
<accession>W0ETC1</accession>
<dbReference type="OrthoDB" id="9797162at2"/>
<protein>
    <recommendedName>
        <fullName evidence="3">DNA alkylation repair enzyme</fullName>
    </recommendedName>
</protein>
<dbReference type="InterPro" id="IPR014825">
    <property type="entry name" value="DNA_alkylation"/>
</dbReference>
<dbReference type="InterPro" id="IPR016024">
    <property type="entry name" value="ARM-type_fold"/>
</dbReference>
<evidence type="ECO:0000313" key="1">
    <source>
        <dbReference type="EMBL" id="AHF12356.1"/>
    </source>
</evidence>
<dbReference type="GeneID" id="90528924"/>
<dbReference type="Gene3D" id="1.25.40.290">
    <property type="entry name" value="ARM repeat domains"/>
    <property type="match status" value="1"/>
</dbReference>
<dbReference type="STRING" id="880074.BARVI_05730"/>
<dbReference type="PATRIC" id="fig|880074.11.peg.1205"/>
<keyword evidence="2" id="KW-1185">Reference proteome</keyword>
<gene>
    <name evidence="1" type="ORF">BARVI_05730</name>
</gene>
<dbReference type="EMBL" id="CP007034">
    <property type="protein sequence ID" value="AHF12356.1"/>
    <property type="molecule type" value="Genomic_DNA"/>
</dbReference>
<dbReference type="Gene3D" id="1.10.1240.70">
    <property type="match status" value="1"/>
</dbReference>
<evidence type="ECO:0000313" key="2">
    <source>
        <dbReference type="Proteomes" id="UP000018901"/>
    </source>
</evidence>
<sequence>MNIEEIIAYIVTVENGFQHILDAAHQIHSSYSDEECYALSLELFENQVYQVRMLSVVLLGYVGVENEKALSFLKERVSRDENWRVQEMLAKSFDFICKERGYERALPLIAEWLADGYPNVVRAVTEGLRIWTSRPYFKEHPLEAVVFLSKHKADSSEYVRKSVGNALRDISKKFPQLVLDELTSWDQDDPKVRYTYRLAVKHLLEKEKRGK</sequence>
<dbReference type="Proteomes" id="UP000018901">
    <property type="component" value="Chromosome"/>
</dbReference>
<evidence type="ECO:0008006" key="3">
    <source>
        <dbReference type="Google" id="ProtNLM"/>
    </source>
</evidence>
<dbReference type="HOGENOM" id="CLU_115839_0_0_10"/>
<name>W0ETC1_9BACT</name>
<reference evidence="1 2" key="1">
    <citation type="submission" date="2013-12" db="EMBL/GenBank/DDBJ databases">
        <authorList>
            <consortium name="DOE Joint Genome Institute"/>
            <person name="Eisen J."/>
            <person name="Huntemann M."/>
            <person name="Han J."/>
            <person name="Chen A."/>
            <person name="Kyrpides N."/>
            <person name="Mavromatis K."/>
            <person name="Markowitz V."/>
            <person name="Palaniappan K."/>
            <person name="Ivanova N."/>
            <person name="Schaumberg A."/>
            <person name="Pati A."/>
            <person name="Liolios K."/>
            <person name="Nordberg H.P."/>
            <person name="Cantor M.N."/>
            <person name="Hua S.X."/>
            <person name="Woyke T."/>
        </authorList>
    </citation>
    <scope>NUCLEOTIDE SEQUENCE [LARGE SCALE GENOMIC DNA]</scope>
    <source>
        <strain evidence="2">DSM 18177</strain>
    </source>
</reference>
<organism evidence="1 2">
    <name type="scientific">Barnesiella viscericola DSM 18177</name>
    <dbReference type="NCBI Taxonomy" id="880074"/>
    <lineage>
        <taxon>Bacteria</taxon>
        <taxon>Pseudomonadati</taxon>
        <taxon>Bacteroidota</taxon>
        <taxon>Bacteroidia</taxon>
        <taxon>Bacteroidales</taxon>
        <taxon>Barnesiellaceae</taxon>
        <taxon>Barnesiella</taxon>
    </lineage>
</organism>
<dbReference type="KEGG" id="bvs:BARVI_05730"/>
<dbReference type="AlphaFoldDB" id="W0ETC1"/>
<proteinExistence type="predicted"/>
<dbReference type="Pfam" id="PF08713">
    <property type="entry name" value="DNA_alkylation"/>
    <property type="match status" value="1"/>
</dbReference>
<dbReference type="eggNOG" id="COG4335">
    <property type="taxonomic scope" value="Bacteria"/>
</dbReference>